<dbReference type="Proteomes" id="UP000216189">
    <property type="component" value="Unassembled WGS sequence"/>
</dbReference>
<dbReference type="EMBL" id="NPJF01000050">
    <property type="protein sequence ID" value="OYP54135.1"/>
    <property type="molecule type" value="Genomic_DNA"/>
</dbReference>
<name>A0ABX4EMX7_SEGBR</name>
<evidence type="ECO:0000313" key="1">
    <source>
        <dbReference type="EMBL" id="OYP54135.1"/>
    </source>
</evidence>
<gene>
    <name evidence="1" type="ORF">CIK91_09945</name>
</gene>
<keyword evidence="2" id="KW-1185">Reference proteome</keyword>
<sequence>MGDNISSMYPSLLSSIKLYKELNAINEDSNRKNIWIDLVRIYYFVLFCHLDIVTTLRAEFRAITIGEKRIHLKYLNVIVTEMIKAMFGFSDDKQCLWKRFNNDAGALLNEKDKVKIEELITKFKETYCNSDSKDCRNYAIHYDDDPLKVYSYLCNLSEEAETEKVSKFLAILHELLLIINKLSYEQQLPLCYLQVTDNSFWERLNVFPDKNHALLSRTRNSVVSYWNTLDSIVKSYNLPNIVEQQFGIEGMSSQLQPLRETIHPGLHLLYIYIDICCAVIAYLSSEHYIERQLNLRHLNVIVYEGFKKLYGFPNSKNNQKEIGKNDNLHFSFWKDILYPCLMSSHNDCLKNKAQEIDSQLQIIADDSTINDDDLRQMSVHIREKRNKDYIPRFTDKLIKMSPFLEMNKALKLLRLLPDIMKLNKEVTNIKYSDVKVFQDRKTESMRNQLEGMRDLILQSCKDNSVQESINESTNKLLSLLNF</sequence>
<evidence type="ECO:0000313" key="2">
    <source>
        <dbReference type="Proteomes" id="UP000216189"/>
    </source>
</evidence>
<organism evidence="1 2">
    <name type="scientific">Segatella bryantii</name>
    <name type="common">Prevotella bryantii</name>
    <dbReference type="NCBI Taxonomy" id="77095"/>
    <lineage>
        <taxon>Bacteria</taxon>
        <taxon>Pseudomonadati</taxon>
        <taxon>Bacteroidota</taxon>
        <taxon>Bacteroidia</taxon>
        <taxon>Bacteroidales</taxon>
        <taxon>Prevotellaceae</taxon>
        <taxon>Segatella</taxon>
    </lineage>
</organism>
<comment type="caution">
    <text evidence="1">The sequence shown here is derived from an EMBL/GenBank/DDBJ whole genome shotgun (WGS) entry which is preliminary data.</text>
</comment>
<proteinExistence type="predicted"/>
<accession>A0ABX4EMX7</accession>
<reference evidence="1 2" key="1">
    <citation type="submission" date="2017-08" db="EMBL/GenBank/DDBJ databases">
        <title>Comparative genomics of non-oral Prevotella species.</title>
        <authorList>
            <person name="Accetto T."/>
            <person name="Nograsek B."/>
            <person name="Avgustin G."/>
        </authorList>
    </citation>
    <scope>NUCLEOTIDE SEQUENCE [LARGE SCALE GENOMIC DNA]</scope>
    <source>
        <strain evidence="1 2">TC1-1</strain>
    </source>
</reference>
<protein>
    <submittedName>
        <fullName evidence="1">Uncharacterized protein</fullName>
    </submittedName>
</protein>